<dbReference type="PANTHER" id="PTHR43507:SF1">
    <property type="entry name" value="NADH-UBIQUINONE OXIDOREDUCTASE CHAIN 4"/>
    <property type="match status" value="1"/>
</dbReference>
<evidence type="ECO:0000313" key="13">
    <source>
        <dbReference type="Proteomes" id="UP000605848"/>
    </source>
</evidence>
<dbReference type="GO" id="GO:0016020">
    <property type="term" value="C:membrane"/>
    <property type="evidence" value="ECO:0007669"/>
    <property type="project" value="UniProtKB-SubCell"/>
</dbReference>
<protein>
    <submittedName>
        <fullName evidence="12">NADH-quinone oxidoreductase subunit M</fullName>
        <ecNumber evidence="12">1.6.5.11</ecNumber>
    </submittedName>
</protein>
<dbReference type="GO" id="GO:0003954">
    <property type="term" value="F:NADH dehydrogenase activity"/>
    <property type="evidence" value="ECO:0007669"/>
    <property type="project" value="TreeGrafter"/>
</dbReference>
<feature type="transmembrane region" description="Helical" evidence="9">
    <location>
        <begin position="273"/>
        <end position="296"/>
    </location>
</feature>
<dbReference type="InterPro" id="IPR003918">
    <property type="entry name" value="NADH_UbQ_OxRdtase"/>
</dbReference>
<dbReference type="GO" id="GO:0008137">
    <property type="term" value="F:NADH dehydrogenase (ubiquinone) activity"/>
    <property type="evidence" value="ECO:0007669"/>
    <property type="project" value="InterPro"/>
</dbReference>
<reference evidence="12" key="1">
    <citation type="submission" date="2021-01" db="EMBL/GenBank/DDBJ databases">
        <title>Microvirga sp.</title>
        <authorList>
            <person name="Kim M.K."/>
        </authorList>
    </citation>
    <scope>NUCLEOTIDE SEQUENCE</scope>
    <source>
        <strain evidence="12">5420S-16</strain>
    </source>
</reference>
<comment type="subcellular location">
    <subcellularLocation>
        <location evidence="1">Endomembrane system</location>
        <topology evidence="1">Multi-pass membrane protein</topology>
    </subcellularLocation>
    <subcellularLocation>
        <location evidence="8">Membrane</location>
        <topology evidence="8">Multi-pass membrane protein</topology>
    </subcellularLocation>
</comment>
<feature type="transmembrane region" description="Helical" evidence="9">
    <location>
        <begin position="37"/>
        <end position="57"/>
    </location>
</feature>
<proteinExistence type="inferred from homology"/>
<name>A0A937CXQ5_9HYPH</name>
<evidence type="ECO:0000256" key="9">
    <source>
        <dbReference type="SAM" id="Phobius"/>
    </source>
</evidence>
<keyword evidence="12" id="KW-0560">Oxidoreductase</keyword>
<evidence type="ECO:0000256" key="6">
    <source>
        <dbReference type="ARBA" id="ARBA00023027"/>
    </source>
</evidence>
<feature type="transmembrane region" description="Helical" evidence="9">
    <location>
        <begin position="409"/>
        <end position="429"/>
    </location>
</feature>
<dbReference type="InterPro" id="IPR000260">
    <property type="entry name" value="NADH4_N"/>
</dbReference>
<feature type="transmembrane region" description="Helical" evidence="9">
    <location>
        <begin position="6"/>
        <end position="25"/>
    </location>
</feature>
<evidence type="ECO:0000313" key="12">
    <source>
        <dbReference type="EMBL" id="MBL0402376.1"/>
    </source>
</evidence>
<evidence type="ECO:0000256" key="3">
    <source>
        <dbReference type="ARBA" id="ARBA00022692"/>
    </source>
</evidence>
<keyword evidence="13" id="KW-1185">Reference proteome</keyword>
<dbReference type="GO" id="GO:0042773">
    <property type="term" value="P:ATP synthesis coupled electron transport"/>
    <property type="evidence" value="ECO:0007669"/>
    <property type="project" value="InterPro"/>
</dbReference>
<comment type="similarity">
    <text evidence="2">Belongs to the complex I subunit 4 family.</text>
</comment>
<evidence type="ECO:0000256" key="7">
    <source>
        <dbReference type="ARBA" id="ARBA00023136"/>
    </source>
</evidence>
<keyword evidence="5 9" id="KW-1133">Transmembrane helix</keyword>
<dbReference type="GO" id="GO:0012505">
    <property type="term" value="C:endomembrane system"/>
    <property type="evidence" value="ECO:0007669"/>
    <property type="project" value="UniProtKB-SubCell"/>
</dbReference>
<comment type="caution">
    <text evidence="12">The sequence shown here is derived from an EMBL/GenBank/DDBJ whole genome shotgun (WGS) entry which is preliminary data.</text>
</comment>
<evidence type="ECO:0000256" key="5">
    <source>
        <dbReference type="ARBA" id="ARBA00022989"/>
    </source>
</evidence>
<feature type="transmembrane region" description="Helical" evidence="9">
    <location>
        <begin position="303"/>
        <end position="322"/>
    </location>
</feature>
<dbReference type="InterPro" id="IPR010227">
    <property type="entry name" value="NADH_Q_OxRdtase_chainM/4"/>
</dbReference>
<dbReference type="AlphaFoldDB" id="A0A937CXQ5"/>
<evidence type="ECO:0000259" key="11">
    <source>
        <dbReference type="Pfam" id="PF01059"/>
    </source>
</evidence>
<feature type="transmembrane region" description="Helical" evidence="9">
    <location>
        <begin position="86"/>
        <end position="104"/>
    </location>
</feature>
<feature type="transmembrane region" description="Helical" evidence="9">
    <location>
        <begin position="169"/>
        <end position="191"/>
    </location>
</feature>
<gene>
    <name evidence="12" type="ORF">JKG68_00160</name>
</gene>
<feature type="transmembrane region" description="Helical" evidence="9">
    <location>
        <begin position="372"/>
        <end position="389"/>
    </location>
</feature>
<dbReference type="PANTHER" id="PTHR43507">
    <property type="entry name" value="NADH-UBIQUINONE OXIDOREDUCTASE CHAIN 4"/>
    <property type="match status" value="1"/>
</dbReference>
<feature type="transmembrane region" description="Helical" evidence="9">
    <location>
        <begin position="241"/>
        <end position="261"/>
    </location>
</feature>
<sequence length="503" mass="55042">MLGFGILSGLLVLPLVGAAFILTLRGDSEAARSNARWAALATTIATFLLSLVAWGRFDTATASFQLVESHAWLTETIRFKLGVDGFSMPLILLTTFLMPFCILASWESIGHRVKEYFVAFLVLETTMIGVFSALDLVLFYLFFEAGLIPMFLIIGIWGGKRRIYASFKFFLYTLLGSVLMLLAIMAMYWAAGTTDIPTLLAHKFPANLQTWLWLAFFASFAVKMPMWPVHTWLPDAHVEAPTAGSVILAGVLLKMGGYGFIRVSLPMFPDASVYFAPLVFALSVIAIVYTSLVALMQEDIKKLIAYSSVAHMGFVTMGLFSLNPQGIQGAMFTMISHGLISGALFLSVGVIYDRMHTREIKAYGGLVNRMPLYAVVFLILTMANVALPGTSGFVGEFLTLMGAFRSNTWVAFFATTGVILSAGYALWLYRRVVYGELDKPALQGIKDLNRREIITFAPLILLIIYYGVQPGPILDAFAAPTDALMNNVQAALATVKTAAVAAH</sequence>
<keyword evidence="7 9" id="KW-0472">Membrane</keyword>
<dbReference type="NCBIfam" id="TIGR01972">
    <property type="entry name" value="NDH_I_M"/>
    <property type="match status" value="1"/>
</dbReference>
<accession>A0A937CXQ5</accession>
<feature type="transmembrane region" description="Helical" evidence="9">
    <location>
        <begin position="334"/>
        <end position="352"/>
    </location>
</feature>
<feature type="domain" description="NADH:ubiquinone oxidoreductase chain 4 N-terminal" evidence="11">
    <location>
        <begin position="50"/>
        <end position="124"/>
    </location>
</feature>
<evidence type="ECO:0000256" key="1">
    <source>
        <dbReference type="ARBA" id="ARBA00004127"/>
    </source>
</evidence>
<keyword evidence="6" id="KW-0520">NAD</keyword>
<dbReference type="Pfam" id="PF01059">
    <property type="entry name" value="Oxidored_q5_N"/>
    <property type="match status" value="1"/>
</dbReference>
<dbReference type="NCBIfam" id="NF004499">
    <property type="entry name" value="PRK05846.1-3"/>
    <property type="match status" value="1"/>
</dbReference>
<dbReference type="PRINTS" id="PR01437">
    <property type="entry name" value="NUOXDRDTASE4"/>
</dbReference>
<keyword evidence="4" id="KW-1278">Translocase</keyword>
<organism evidence="12 13">
    <name type="scientific">Microvirga aerilata</name>
    <dbReference type="NCBI Taxonomy" id="670292"/>
    <lineage>
        <taxon>Bacteria</taxon>
        <taxon>Pseudomonadati</taxon>
        <taxon>Pseudomonadota</taxon>
        <taxon>Alphaproteobacteria</taxon>
        <taxon>Hyphomicrobiales</taxon>
        <taxon>Methylobacteriaceae</taxon>
        <taxon>Microvirga</taxon>
    </lineage>
</organism>
<dbReference type="Proteomes" id="UP000605848">
    <property type="component" value="Unassembled WGS sequence"/>
</dbReference>
<evidence type="ECO:0000256" key="8">
    <source>
        <dbReference type="RuleBase" id="RU000320"/>
    </source>
</evidence>
<feature type="transmembrane region" description="Helical" evidence="9">
    <location>
        <begin position="140"/>
        <end position="157"/>
    </location>
</feature>
<dbReference type="RefSeq" id="WP_202055071.1">
    <property type="nucleotide sequence ID" value="NZ_JAEQMY010000001.1"/>
</dbReference>
<evidence type="ECO:0000259" key="10">
    <source>
        <dbReference type="Pfam" id="PF00361"/>
    </source>
</evidence>
<feature type="transmembrane region" description="Helical" evidence="9">
    <location>
        <begin position="116"/>
        <end position="134"/>
    </location>
</feature>
<feature type="transmembrane region" description="Helical" evidence="9">
    <location>
        <begin position="450"/>
        <end position="468"/>
    </location>
</feature>
<evidence type="ECO:0000256" key="4">
    <source>
        <dbReference type="ARBA" id="ARBA00022967"/>
    </source>
</evidence>
<dbReference type="InterPro" id="IPR001750">
    <property type="entry name" value="ND/Mrp_TM"/>
</dbReference>
<dbReference type="EMBL" id="JAEQMY010000001">
    <property type="protein sequence ID" value="MBL0402376.1"/>
    <property type="molecule type" value="Genomic_DNA"/>
</dbReference>
<dbReference type="GO" id="GO:0048039">
    <property type="term" value="F:ubiquinone binding"/>
    <property type="evidence" value="ECO:0007669"/>
    <property type="project" value="TreeGrafter"/>
</dbReference>
<evidence type="ECO:0000256" key="2">
    <source>
        <dbReference type="ARBA" id="ARBA00009025"/>
    </source>
</evidence>
<dbReference type="Pfam" id="PF00361">
    <property type="entry name" value="Proton_antipo_M"/>
    <property type="match status" value="1"/>
</dbReference>
<dbReference type="GO" id="GO:0015990">
    <property type="term" value="P:electron transport coupled proton transport"/>
    <property type="evidence" value="ECO:0007669"/>
    <property type="project" value="TreeGrafter"/>
</dbReference>
<dbReference type="NCBIfam" id="NF004501">
    <property type="entry name" value="PRK05846.1-5"/>
    <property type="match status" value="1"/>
</dbReference>
<feature type="domain" description="NADH:quinone oxidoreductase/Mrp antiporter transmembrane" evidence="10">
    <location>
        <begin position="133"/>
        <end position="419"/>
    </location>
</feature>
<dbReference type="EC" id="1.6.5.11" evidence="12"/>
<feature type="transmembrane region" description="Helical" evidence="9">
    <location>
        <begin position="211"/>
        <end position="229"/>
    </location>
</feature>
<keyword evidence="3 8" id="KW-0812">Transmembrane</keyword>